<evidence type="ECO:0000256" key="10">
    <source>
        <dbReference type="RuleBase" id="RU003835"/>
    </source>
</evidence>
<dbReference type="SUPFAM" id="SSF53067">
    <property type="entry name" value="Actin-like ATPase domain"/>
    <property type="match status" value="2"/>
</dbReference>
<dbReference type="PANTHER" id="PTHR21060:SF21">
    <property type="entry name" value="ACETATE KINASE"/>
    <property type="match status" value="1"/>
</dbReference>
<dbReference type="GO" id="GO:0005829">
    <property type="term" value="C:cytosol"/>
    <property type="evidence" value="ECO:0007669"/>
    <property type="project" value="TreeGrafter"/>
</dbReference>
<keyword evidence="6 9" id="KW-0418">Kinase</keyword>
<dbReference type="PROSITE" id="PS01075">
    <property type="entry name" value="ACETATE_KINASE_1"/>
    <property type="match status" value="1"/>
</dbReference>
<keyword evidence="7 9" id="KW-0067">ATP-binding</keyword>
<evidence type="ECO:0000256" key="2">
    <source>
        <dbReference type="ARBA" id="ARBA00022490"/>
    </source>
</evidence>
<dbReference type="AlphaFoldDB" id="A0A378ICZ4"/>
<sequence>MSLAIASILVLNVGSSSVKFQLFVADETLELLVKGKIFNIGGEPSFTAQADGENRVNEILSTDIDQQAALEYIFNWIEQHPCKWKILAVAHRIVHGGERYDHSVLLTPAVINYLNTLCPLAPLHQPHNLAGVEFIKQLDKSLVQIGCFDTAFHAGHAPLFTEYALPKTIRQAGVRRYGFHGLSFEWISYYLNKHHRDLIKGRIIAAHLGNGASLCALLAGKSIDTTMGLTALDGLPMGTRCGSIDPGIIPYLVNYAGLDINEVESLLYNQSGLKGLSEWTNDVQLLERSEDPKAQFALNFFCLKTAQYMAMMAVSMGGVDHIVFTGGIGENSSLVRKKILNHVQFLSVKSELVVSANEEKIMVLHSLAILKKEY</sequence>
<feature type="binding site" evidence="9">
    <location>
        <position position="19"/>
    </location>
    <ligand>
        <name>ATP</name>
        <dbReference type="ChEBI" id="CHEBI:30616"/>
    </ligand>
</feature>
<dbReference type="OrthoDB" id="9802453at2"/>
<evidence type="ECO:0000313" key="11">
    <source>
        <dbReference type="EMBL" id="KTC74494.1"/>
    </source>
</evidence>
<dbReference type="STRING" id="28083.Lbir_0774"/>
<dbReference type="GO" id="GO:0006085">
    <property type="term" value="P:acetyl-CoA biosynthetic process"/>
    <property type="evidence" value="ECO:0007669"/>
    <property type="project" value="UniProtKB-UniRule"/>
</dbReference>
<dbReference type="Pfam" id="PF00871">
    <property type="entry name" value="Acetate_kinase"/>
    <property type="match status" value="1"/>
</dbReference>
<protein>
    <recommendedName>
        <fullName evidence="9">Acetate kinase</fullName>
        <ecNumber evidence="9">2.7.2.1</ecNumber>
    </recommendedName>
    <alternativeName>
        <fullName evidence="9">Acetokinase</fullName>
    </alternativeName>
</protein>
<dbReference type="EMBL" id="UGNW01000001">
    <property type="protein sequence ID" value="STX32622.1"/>
    <property type="molecule type" value="Genomic_DNA"/>
</dbReference>
<feature type="binding site" evidence="9">
    <location>
        <position position="92"/>
    </location>
    <ligand>
        <name>substrate</name>
    </ligand>
</feature>
<dbReference type="InterPro" id="IPR043129">
    <property type="entry name" value="ATPase_NBD"/>
</dbReference>
<evidence type="ECO:0000256" key="3">
    <source>
        <dbReference type="ARBA" id="ARBA00022679"/>
    </source>
</evidence>
<evidence type="ECO:0000313" key="14">
    <source>
        <dbReference type="Proteomes" id="UP000255066"/>
    </source>
</evidence>
<comment type="subcellular location">
    <subcellularLocation>
        <location evidence="9">Cytoplasm</location>
    </subcellularLocation>
</comment>
<dbReference type="EC" id="2.7.2.1" evidence="9"/>
<comment type="similarity">
    <text evidence="1 9 10">Belongs to the acetokinase family.</text>
</comment>
<evidence type="ECO:0000256" key="8">
    <source>
        <dbReference type="ARBA" id="ARBA00022842"/>
    </source>
</evidence>
<dbReference type="GO" id="GO:0000287">
    <property type="term" value="F:magnesium ion binding"/>
    <property type="evidence" value="ECO:0007669"/>
    <property type="project" value="UniProtKB-UniRule"/>
</dbReference>
<evidence type="ECO:0000313" key="12">
    <source>
        <dbReference type="EMBL" id="STX32622.1"/>
    </source>
</evidence>
<keyword evidence="2 9" id="KW-0963">Cytoplasm</keyword>
<dbReference type="Proteomes" id="UP000255066">
    <property type="component" value="Unassembled WGS sequence"/>
</dbReference>
<feature type="active site" description="Proton donor/acceptor" evidence="9">
    <location>
        <position position="149"/>
    </location>
</feature>
<keyword evidence="8 9" id="KW-0460">Magnesium</keyword>
<dbReference type="PROSITE" id="PS01076">
    <property type="entry name" value="ACETATE_KINASE_2"/>
    <property type="match status" value="1"/>
</dbReference>
<dbReference type="UniPathway" id="UPA00340">
    <property type="reaction ID" value="UER00458"/>
</dbReference>
<comment type="function">
    <text evidence="9">Catalyzes the formation of acetyl phosphate from acetate and ATP. Can also catalyze the reverse reaction.</text>
</comment>
<keyword evidence="3 9" id="KW-0808">Transferase</keyword>
<dbReference type="InterPro" id="IPR023865">
    <property type="entry name" value="Aliphatic_acid_kinase_CS"/>
</dbReference>
<dbReference type="PIRSF" id="PIRSF000722">
    <property type="entry name" value="Acetate_prop_kin"/>
    <property type="match status" value="1"/>
</dbReference>
<dbReference type="Proteomes" id="UP000054735">
    <property type="component" value="Unassembled WGS sequence"/>
</dbReference>
<dbReference type="InterPro" id="IPR004372">
    <property type="entry name" value="Ac/propionate_kinase"/>
</dbReference>
<dbReference type="GO" id="GO:0008776">
    <property type="term" value="F:acetate kinase activity"/>
    <property type="evidence" value="ECO:0007669"/>
    <property type="project" value="UniProtKB-UniRule"/>
</dbReference>
<evidence type="ECO:0000313" key="13">
    <source>
        <dbReference type="Proteomes" id="UP000054735"/>
    </source>
</evidence>
<comment type="pathway">
    <text evidence="9">Metabolic intermediate biosynthesis; acetyl-CoA biosynthesis; acetyl-CoA from acetate: step 1/2.</text>
</comment>
<comment type="cofactor">
    <cofactor evidence="9">
        <name>Mg(2+)</name>
        <dbReference type="ChEBI" id="CHEBI:18420"/>
    </cofactor>
    <cofactor evidence="9">
        <name>Mn(2+)</name>
        <dbReference type="ChEBI" id="CHEBI:29035"/>
    </cofactor>
    <text evidence="9">Mg(2+). Can also accept Mn(2+).</text>
</comment>
<evidence type="ECO:0000256" key="1">
    <source>
        <dbReference type="ARBA" id="ARBA00008748"/>
    </source>
</evidence>
<feature type="binding site" evidence="9">
    <location>
        <begin position="327"/>
        <end position="331"/>
    </location>
    <ligand>
        <name>ATP</name>
        <dbReference type="ChEBI" id="CHEBI:30616"/>
    </ligand>
</feature>
<dbReference type="PANTHER" id="PTHR21060">
    <property type="entry name" value="ACETATE KINASE"/>
    <property type="match status" value="1"/>
</dbReference>
<dbReference type="GO" id="GO:0005524">
    <property type="term" value="F:ATP binding"/>
    <property type="evidence" value="ECO:0007669"/>
    <property type="project" value="UniProtKB-KW"/>
</dbReference>
<reference evidence="12 14" key="2">
    <citation type="submission" date="2018-06" db="EMBL/GenBank/DDBJ databases">
        <authorList>
            <consortium name="Pathogen Informatics"/>
            <person name="Doyle S."/>
        </authorList>
    </citation>
    <scope>NUCLEOTIDE SEQUENCE [LARGE SCALE GENOMIC DNA]</scope>
    <source>
        <strain evidence="12 14">NCTC12437</strain>
    </source>
</reference>
<evidence type="ECO:0000256" key="7">
    <source>
        <dbReference type="ARBA" id="ARBA00022840"/>
    </source>
</evidence>
<keyword evidence="13" id="KW-1185">Reference proteome</keyword>
<proteinExistence type="inferred from homology"/>
<comment type="subunit">
    <text evidence="9">Homodimer.</text>
</comment>
<dbReference type="HAMAP" id="MF_00020">
    <property type="entry name" value="Acetate_kinase"/>
    <property type="match status" value="1"/>
</dbReference>
<organism evidence="12 14">
    <name type="scientific">Legionella birminghamensis</name>
    <dbReference type="NCBI Taxonomy" id="28083"/>
    <lineage>
        <taxon>Bacteria</taxon>
        <taxon>Pseudomonadati</taxon>
        <taxon>Pseudomonadota</taxon>
        <taxon>Gammaproteobacteria</taxon>
        <taxon>Legionellales</taxon>
        <taxon>Legionellaceae</taxon>
        <taxon>Legionella</taxon>
    </lineage>
</organism>
<keyword evidence="5 9" id="KW-0547">Nucleotide-binding</keyword>
<keyword evidence="4 9" id="KW-0479">Metal-binding</keyword>
<feature type="binding site" evidence="9">
    <location>
        <position position="12"/>
    </location>
    <ligand>
        <name>Mg(2+)</name>
        <dbReference type="ChEBI" id="CHEBI:18420"/>
    </ligand>
</feature>
<reference evidence="11 13" key="1">
    <citation type="submission" date="2015-11" db="EMBL/GenBank/DDBJ databases">
        <title>Genomic analysis of 38 Legionella species identifies large and diverse effector repertoires.</title>
        <authorList>
            <person name="Burstein D."/>
            <person name="Amaro F."/>
            <person name="Zusman T."/>
            <person name="Lifshitz Z."/>
            <person name="Cohen O."/>
            <person name="Gilbert J.A."/>
            <person name="Pupko T."/>
            <person name="Shuman H.A."/>
            <person name="Segal G."/>
        </authorList>
    </citation>
    <scope>NUCLEOTIDE SEQUENCE [LARGE SCALE GENOMIC DNA]</scope>
    <source>
        <strain evidence="11 13">CDC#1407-AL-14</strain>
    </source>
</reference>
<evidence type="ECO:0000256" key="6">
    <source>
        <dbReference type="ARBA" id="ARBA00022777"/>
    </source>
</evidence>
<dbReference type="PRINTS" id="PR00471">
    <property type="entry name" value="ACETATEKNASE"/>
</dbReference>
<dbReference type="RefSeq" id="WP_058522881.1">
    <property type="nucleotide sequence ID" value="NZ_CAAAHV010000036.1"/>
</dbReference>
<name>A0A378ICZ4_9GAMM</name>
<feature type="site" description="Transition state stabilizer" evidence="9">
    <location>
        <position position="240"/>
    </location>
</feature>
<comment type="catalytic activity">
    <reaction evidence="9">
        <text>acetate + ATP = acetyl phosphate + ADP</text>
        <dbReference type="Rhea" id="RHEA:11352"/>
        <dbReference type="ChEBI" id="CHEBI:22191"/>
        <dbReference type="ChEBI" id="CHEBI:30089"/>
        <dbReference type="ChEBI" id="CHEBI:30616"/>
        <dbReference type="ChEBI" id="CHEBI:456216"/>
        <dbReference type="EC" id="2.7.2.1"/>
    </reaction>
</comment>
<gene>
    <name evidence="12" type="primary">ackA_2</name>
    <name evidence="11" type="synonym">ack</name>
    <name evidence="9" type="synonym">ackA</name>
    <name evidence="11" type="ORF">Lbir_0774</name>
    <name evidence="12" type="ORF">NCTC12437_02416</name>
</gene>
<evidence type="ECO:0000256" key="9">
    <source>
        <dbReference type="HAMAP-Rule" id="MF_00020"/>
    </source>
</evidence>
<dbReference type="NCBIfam" id="TIGR00016">
    <property type="entry name" value="ackA"/>
    <property type="match status" value="1"/>
</dbReference>
<dbReference type="GO" id="GO:0006083">
    <property type="term" value="P:acetate metabolic process"/>
    <property type="evidence" value="ECO:0007669"/>
    <property type="project" value="TreeGrafter"/>
</dbReference>
<dbReference type="EMBL" id="LNXT01000009">
    <property type="protein sequence ID" value="KTC74494.1"/>
    <property type="molecule type" value="Genomic_DNA"/>
</dbReference>
<feature type="site" description="Transition state stabilizer" evidence="9">
    <location>
        <position position="180"/>
    </location>
</feature>
<evidence type="ECO:0000256" key="4">
    <source>
        <dbReference type="ARBA" id="ARBA00022723"/>
    </source>
</evidence>
<feature type="binding site" evidence="9">
    <location>
        <begin position="207"/>
        <end position="211"/>
    </location>
    <ligand>
        <name>ATP</name>
        <dbReference type="ChEBI" id="CHEBI:30616"/>
    </ligand>
</feature>
<dbReference type="Gene3D" id="3.30.420.40">
    <property type="match status" value="2"/>
</dbReference>
<dbReference type="InterPro" id="IPR000890">
    <property type="entry name" value="Aliphatic_acid_kin_short-chain"/>
</dbReference>
<evidence type="ECO:0000256" key="5">
    <source>
        <dbReference type="ARBA" id="ARBA00022741"/>
    </source>
</evidence>
<accession>A0A378ICZ4</accession>
<comment type="caution">
    <text evidence="9">Lacks conserved residue(s) required for the propagation of feature annotation.</text>
</comment>